<dbReference type="GO" id="GO:0008893">
    <property type="term" value="F:guanosine-3',5'-bis(diphosphate) 3'-diphosphatase activity"/>
    <property type="evidence" value="ECO:0007669"/>
    <property type="project" value="TreeGrafter"/>
</dbReference>
<accession>A0AAU8JCY4</accession>
<dbReference type="RefSeq" id="WP_054466693.1">
    <property type="nucleotide sequence ID" value="NZ_CP159837.1"/>
</dbReference>
<name>A0AAU8JCY4_9CYAN</name>
<dbReference type="AlphaFoldDB" id="A0AAU8JCY4"/>
<dbReference type="Pfam" id="PF13328">
    <property type="entry name" value="HD_4"/>
    <property type="match status" value="1"/>
</dbReference>
<proteinExistence type="predicted"/>
<protein>
    <submittedName>
        <fullName evidence="1">HD domain-containing protein</fullName>
    </submittedName>
</protein>
<dbReference type="EMBL" id="CP159837">
    <property type="protein sequence ID" value="XCM36671.1"/>
    <property type="molecule type" value="Genomic_DNA"/>
</dbReference>
<dbReference type="PANTHER" id="PTHR46246:SF1">
    <property type="entry name" value="GUANOSINE-3',5'-BIS(DIPHOSPHATE) 3'-PYROPHOSPHOHYDROLASE MESH1"/>
    <property type="match status" value="1"/>
</dbReference>
<reference evidence="1" key="1">
    <citation type="submission" date="2024-07" db="EMBL/GenBank/DDBJ databases">
        <authorList>
            <person name="Kim Y.J."/>
            <person name="Jeong J.Y."/>
        </authorList>
    </citation>
    <scope>NUCLEOTIDE SEQUENCE</scope>
    <source>
        <strain evidence="1">GIHE-MW2</strain>
    </source>
</reference>
<dbReference type="PANTHER" id="PTHR46246">
    <property type="entry name" value="GUANOSINE-3',5'-BIS(DIPHOSPHATE) 3'-PYROPHOSPHOHYDROLASE MESH1"/>
    <property type="match status" value="1"/>
</dbReference>
<gene>
    <name evidence="1" type="ORF">ABWT76_005444</name>
</gene>
<dbReference type="Gene3D" id="1.10.3210.10">
    <property type="entry name" value="Hypothetical protein af1432"/>
    <property type="match status" value="1"/>
</dbReference>
<organism evidence="1">
    <name type="scientific">Planktothricoides raciborskii GIHE-MW2</name>
    <dbReference type="NCBI Taxonomy" id="2792601"/>
    <lineage>
        <taxon>Bacteria</taxon>
        <taxon>Bacillati</taxon>
        <taxon>Cyanobacteriota</taxon>
        <taxon>Cyanophyceae</taxon>
        <taxon>Oscillatoriophycideae</taxon>
        <taxon>Oscillatoriales</taxon>
        <taxon>Oscillatoriaceae</taxon>
        <taxon>Planktothricoides</taxon>
    </lineage>
</organism>
<sequence length="188" mass="21587">MNQWSPEIFKKAWNFATIAHHGQTYGGSEAGIKIDYINHIGSVVMEVIWGLDASPDYDADLAVQCALLHDIIEDTKYQYEDVQKEFGTAIADGVMALTKNKDLPTKEAQIKDSLSRIKQQPKEIWMVKLADRITNLYHPPYYWSNEKKIAYKQEAILIYQELKAGSDKLAQRLWQKITEYDRFIGIGS</sequence>
<dbReference type="SUPFAM" id="SSF109604">
    <property type="entry name" value="HD-domain/PDEase-like"/>
    <property type="match status" value="1"/>
</dbReference>
<evidence type="ECO:0000313" key="1">
    <source>
        <dbReference type="EMBL" id="XCM36671.1"/>
    </source>
</evidence>
<dbReference type="InterPro" id="IPR052194">
    <property type="entry name" value="MESH1"/>
</dbReference>